<evidence type="ECO:0000259" key="1">
    <source>
        <dbReference type="Pfam" id="PF04577"/>
    </source>
</evidence>
<dbReference type="InterPro" id="IPR049625">
    <property type="entry name" value="Glyco_transf_61_cat"/>
</dbReference>
<dbReference type="Pfam" id="PF04577">
    <property type="entry name" value="Glyco_transf_61"/>
    <property type="match status" value="1"/>
</dbReference>
<dbReference type="Proteomes" id="UP000199377">
    <property type="component" value="Unassembled WGS sequence"/>
</dbReference>
<dbReference type="EMBL" id="FOQH01000008">
    <property type="protein sequence ID" value="SFI66065.1"/>
    <property type="molecule type" value="Genomic_DNA"/>
</dbReference>
<protein>
    <recommendedName>
        <fullName evidence="1">Glycosyltransferase 61 catalytic domain-containing protein</fullName>
    </recommendedName>
</protein>
<dbReference type="RefSeq" id="WP_143103378.1">
    <property type="nucleotide sequence ID" value="NZ_FOQH01000008.1"/>
</dbReference>
<name>A0A1I3K1L0_9RHOB</name>
<sequence length="356" mass="40367">MHPIVSPLERIALLRKDLGRPMAMDWEHRDVEIVVPAIDVWYEPSVHLDGQIEKISAAAFGTVQAAVSTLPGHRRTCKPIRARRLRNCYITHKRLIRPPATVVTLNLRRPDAPHPWRYATVDEPVALCSSVLGTHFFGDWLRDDCPTRLLAQDRGRIRRLETPNWPDADVYRRIFGHDDLTAENHFYRDLTLFDDAGQNPHKAERFRQLRRRVLDACPASNPEIVYMRRGATGAQRELHNEDELIALLEGLGTTIIEPETDGDALIRKCLGAKIFVSIEGSQLSHALYTLRDRAGLLVIQPPDRFYVSHRDWSAVMGIPFGFIVGDAEAGGFRVNLDDFQRTLDRLAARLDAPAEA</sequence>
<dbReference type="GO" id="GO:0016757">
    <property type="term" value="F:glycosyltransferase activity"/>
    <property type="evidence" value="ECO:0007669"/>
    <property type="project" value="InterPro"/>
</dbReference>
<evidence type="ECO:0000313" key="3">
    <source>
        <dbReference type="Proteomes" id="UP000199377"/>
    </source>
</evidence>
<reference evidence="2 3" key="1">
    <citation type="submission" date="2016-10" db="EMBL/GenBank/DDBJ databases">
        <authorList>
            <person name="de Groot N.N."/>
        </authorList>
    </citation>
    <scope>NUCLEOTIDE SEQUENCE [LARGE SCALE GENOMIC DNA]</scope>
    <source>
        <strain evidence="2 3">CGMCC 1.11030</strain>
    </source>
</reference>
<gene>
    <name evidence="2" type="ORF">SAMN05216258_108246</name>
</gene>
<accession>A0A1I3K1L0</accession>
<feature type="domain" description="Glycosyltransferase 61 catalytic" evidence="1">
    <location>
        <begin position="188"/>
        <end position="288"/>
    </location>
</feature>
<keyword evidence="3" id="KW-1185">Reference proteome</keyword>
<organism evidence="2 3">
    <name type="scientific">Albimonas pacifica</name>
    <dbReference type="NCBI Taxonomy" id="1114924"/>
    <lineage>
        <taxon>Bacteria</taxon>
        <taxon>Pseudomonadati</taxon>
        <taxon>Pseudomonadota</taxon>
        <taxon>Alphaproteobacteria</taxon>
        <taxon>Rhodobacterales</taxon>
        <taxon>Paracoccaceae</taxon>
        <taxon>Albimonas</taxon>
    </lineage>
</organism>
<dbReference type="OrthoDB" id="6935590at2"/>
<dbReference type="STRING" id="1114924.SAMN05216258_108246"/>
<dbReference type="AlphaFoldDB" id="A0A1I3K1L0"/>
<proteinExistence type="predicted"/>
<evidence type="ECO:0000313" key="2">
    <source>
        <dbReference type="EMBL" id="SFI66065.1"/>
    </source>
</evidence>